<accession>A0A2H0VHG8</accession>
<dbReference type="InterPro" id="IPR050845">
    <property type="entry name" value="Cu-binding_ET"/>
</dbReference>
<sequence length="207" mass="21580">MIDSQKVSQISKKMYYWCMDKKTIIYVVVAVLVVGGLAAYVFTNKGQINFPGGEEVVEEGSGTSAVGEQTADGTSYVTEDGKVVNSDGSEVDLTVEPGSPNAPQQSALVTGDVPKDAIEIGISSTGITPNSFEVKSGKVVTLAVASTDTQTHLFKFTDPSMAAVAIGVGPGETRVITFNAPKDGTYDFVCDVPGHSGRGESGTMTVK</sequence>
<dbReference type="SUPFAM" id="SSF49503">
    <property type="entry name" value="Cupredoxins"/>
    <property type="match status" value="1"/>
</dbReference>
<dbReference type="AlphaFoldDB" id="A0A2H0VHG8"/>
<evidence type="ECO:0000256" key="3">
    <source>
        <dbReference type="SAM" id="Phobius"/>
    </source>
</evidence>
<evidence type="ECO:0000313" key="5">
    <source>
        <dbReference type="EMBL" id="PIR98554.1"/>
    </source>
</evidence>
<protein>
    <recommendedName>
        <fullName evidence="4">EfeO-type cupredoxin-like domain-containing protein</fullName>
    </recommendedName>
</protein>
<feature type="domain" description="EfeO-type cupredoxin-like" evidence="4">
    <location>
        <begin position="115"/>
        <end position="198"/>
    </location>
</feature>
<name>A0A2H0VHG8_9BACT</name>
<dbReference type="PANTHER" id="PTHR38439:SF3">
    <property type="entry name" value="COPPER-RESISTANT CUPROPROTEIN COPI"/>
    <property type="match status" value="1"/>
</dbReference>
<evidence type="ECO:0000256" key="1">
    <source>
        <dbReference type="ARBA" id="ARBA00022723"/>
    </source>
</evidence>
<reference evidence="6" key="1">
    <citation type="submission" date="2017-09" db="EMBL/GenBank/DDBJ databases">
        <title>Depth-based differentiation of microbial function through sediment-hosted aquifers and enrichment of novel symbionts in the deep terrestrial subsurface.</title>
        <authorList>
            <person name="Probst A.J."/>
            <person name="Ladd B."/>
            <person name="Jarett J.K."/>
            <person name="Geller-Mcgrath D.E."/>
            <person name="Sieber C.M.K."/>
            <person name="Emerson J.B."/>
            <person name="Anantharaman K."/>
            <person name="Thomas B.C."/>
            <person name="Malmstrom R."/>
            <person name="Stieglmeier M."/>
            <person name="Klingl A."/>
            <person name="Woyke T."/>
            <person name="Ryan C.M."/>
            <person name="Banfield J.F."/>
        </authorList>
    </citation>
    <scope>NUCLEOTIDE SEQUENCE [LARGE SCALE GENOMIC DNA]</scope>
</reference>
<dbReference type="InterPro" id="IPR008972">
    <property type="entry name" value="Cupredoxin"/>
</dbReference>
<gene>
    <name evidence="5" type="ORF">COT88_00805</name>
</gene>
<proteinExistence type="predicted"/>
<dbReference type="Proteomes" id="UP000230776">
    <property type="component" value="Unassembled WGS sequence"/>
</dbReference>
<dbReference type="InterPro" id="IPR028096">
    <property type="entry name" value="EfeO_Cupredoxin"/>
</dbReference>
<dbReference type="EMBL" id="PFAG01000011">
    <property type="protein sequence ID" value="PIR98554.1"/>
    <property type="molecule type" value="Genomic_DNA"/>
</dbReference>
<dbReference type="PANTHER" id="PTHR38439">
    <property type="entry name" value="AURACYANIN-B"/>
    <property type="match status" value="1"/>
</dbReference>
<comment type="caution">
    <text evidence="5">The sequence shown here is derived from an EMBL/GenBank/DDBJ whole genome shotgun (WGS) entry which is preliminary data.</text>
</comment>
<organism evidence="5 6">
    <name type="scientific">Candidatus Colwellbacteria bacterium CG10_big_fil_rev_8_21_14_0_10_41_28</name>
    <dbReference type="NCBI Taxonomy" id="1974539"/>
    <lineage>
        <taxon>Bacteria</taxon>
        <taxon>Candidatus Colwelliibacteriota</taxon>
    </lineage>
</organism>
<keyword evidence="2" id="KW-0186">Copper</keyword>
<dbReference type="GO" id="GO:0046872">
    <property type="term" value="F:metal ion binding"/>
    <property type="evidence" value="ECO:0007669"/>
    <property type="project" value="UniProtKB-KW"/>
</dbReference>
<evidence type="ECO:0000313" key="6">
    <source>
        <dbReference type="Proteomes" id="UP000230776"/>
    </source>
</evidence>
<dbReference type="Pfam" id="PF13473">
    <property type="entry name" value="Cupredoxin_1"/>
    <property type="match status" value="1"/>
</dbReference>
<evidence type="ECO:0000256" key="2">
    <source>
        <dbReference type="ARBA" id="ARBA00023008"/>
    </source>
</evidence>
<keyword evidence="3" id="KW-0472">Membrane</keyword>
<keyword evidence="3" id="KW-1133">Transmembrane helix</keyword>
<keyword evidence="1" id="KW-0479">Metal-binding</keyword>
<keyword evidence="3" id="KW-0812">Transmembrane</keyword>
<evidence type="ECO:0000259" key="4">
    <source>
        <dbReference type="Pfam" id="PF13473"/>
    </source>
</evidence>
<dbReference type="Gene3D" id="2.60.40.420">
    <property type="entry name" value="Cupredoxins - blue copper proteins"/>
    <property type="match status" value="1"/>
</dbReference>
<feature type="transmembrane region" description="Helical" evidence="3">
    <location>
        <begin position="23"/>
        <end position="42"/>
    </location>
</feature>